<evidence type="ECO:0000313" key="2">
    <source>
        <dbReference type="Proteomes" id="UP000064967"/>
    </source>
</evidence>
<reference evidence="1 2" key="1">
    <citation type="submission" date="2015-08" db="EMBL/GenBank/DDBJ databases">
        <authorList>
            <person name="Babu N.S."/>
            <person name="Beckwith C.J."/>
            <person name="Beseler K.G."/>
            <person name="Brison A."/>
            <person name="Carone J.V."/>
            <person name="Caskin T.P."/>
            <person name="Diamond M."/>
            <person name="Durham M.E."/>
            <person name="Foxe J.M."/>
            <person name="Go M."/>
            <person name="Henderson B.A."/>
            <person name="Jones I.B."/>
            <person name="McGettigan J.A."/>
            <person name="Micheletti S.J."/>
            <person name="Nasrallah M.E."/>
            <person name="Ortiz D."/>
            <person name="Piller C.R."/>
            <person name="Privatt S.R."/>
            <person name="Schneider S.L."/>
            <person name="Sharp S."/>
            <person name="Smith T.C."/>
            <person name="Stanton J.D."/>
            <person name="Ullery H.E."/>
            <person name="Wilson R.J."/>
            <person name="Serrano M.G."/>
            <person name="Buck G."/>
            <person name="Lee V."/>
            <person name="Wang Y."/>
            <person name="Carvalho R."/>
            <person name="Voegtly L."/>
            <person name="Shi R."/>
            <person name="Duckworth R."/>
            <person name="Johnson A."/>
            <person name="Loviza R."/>
            <person name="Walstead R."/>
            <person name="Shah Z."/>
            <person name="Kiflezghi M."/>
            <person name="Wade K."/>
            <person name="Ball S.L."/>
            <person name="Bradley K.W."/>
            <person name="Asai D.J."/>
            <person name="Bowman C.A."/>
            <person name="Russell D.A."/>
            <person name="Pope W.H."/>
            <person name="Jacobs-Sera D."/>
            <person name="Hendrix R.W."/>
            <person name="Hatfull G.F."/>
        </authorList>
    </citation>
    <scope>NUCLEOTIDE SEQUENCE [LARGE SCALE GENOMIC DNA]</scope>
    <source>
        <strain evidence="1 2">DSM 27648</strain>
    </source>
</reference>
<dbReference type="Proteomes" id="UP000064967">
    <property type="component" value="Chromosome"/>
</dbReference>
<organism evidence="1 2">
    <name type="scientific">Labilithrix luteola</name>
    <dbReference type="NCBI Taxonomy" id="1391654"/>
    <lineage>
        <taxon>Bacteria</taxon>
        <taxon>Pseudomonadati</taxon>
        <taxon>Myxococcota</taxon>
        <taxon>Polyangia</taxon>
        <taxon>Polyangiales</taxon>
        <taxon>Labilitrichaceae</taxon>
        <taxon>Labilithrix</taxon>
    </lineage>
</organism>
<dbReference type="EMBL" id="CP012333">
    <property type="protein sequence ID" value="AKU98919.1"/>
    <property type="molecule type" value="Genomic_DNA"/>
</dbReference>
<sequence>MDCGHVELRSGDYVSCTMGRRTCTGATWGACIGDQVTTKRFAGGGDGLHFNDLAVGATACTDPCDPYCQNYVDTTDAMTAPPGFTIDGGLAVTGTGPTGTVPASIQTTTNGDSTCGAAQNLHSNPCNANPLTACQQDYRCDTATNSCVWNGGEGYFDPTAGGADLTIGAACDIGWGNIVPVCNRGSVSIAAGAKINVYLQGIGQTPNGCTANTAPPDCTMPVPTSGLAPGSCLNVVCTVPGDKFAIVNPPGSPGGVTEAAGRCANNAAFASTSGAPGCATCQSCNTTIKGRVMDPGMTVGLNGITVFQPNRALAAIPDNVGGATRPPCDTCDSLLDPTSFSTGVNSGIDGAFTLTRVAPGPNQKIVAQTGRWRRVTTMDIPACQTTNLADDAIRMPKNRREGDIPKMALVEASREALECWLLKVGMDPNEIWPRGGTAPGDTQPNQARIQLYQNNGMGQRSTCGGQPGEQCTSGSSCASGSTCNVGVNTCSSTCGGNAQACCESGTPCSGTRVCDPATNTCKTGGGLNQPCLAGRTCSASTRVCDGTNKCVTCGGNGAQCCSSGTACSTSSYGCELATNTCQPAGANGQPCKGGTTCNAGLTCTNTTVNGIAGKVCASASPCGGVGQACCASNTCAAGLTCGGGGTAGKCGKCGGTGEVCCPGDTCTTGTCGGGGVAGRCGSGCGGNGDPCCGGNSCNAGLTCGGGGTAGVCGTNSCGGSGQACCPGNSCLSPLSCNGGTCSLGGTGCASRPTPPYGPQLWGSNEINEFSAVILPCDGHENTYFSNSTFAPSAAEAANMLAYANAGGRIFMNHLTASASWLNSSNAPTAWKANNVTTWGTNSTPTNPAAGFVWGIGGTGTAAQQSFNKWISTWAPWAGPTPPAGGAWLRVDAPRTDAAVVGANAQEFVRGRSNNSWPAPPYSQATGATTTGTYSLTFSFETGPSGIPAAQSSANTCGRVIYNGMHTSESRTANYPPSTADQFPVACDLSFGLTPEEKALEYQFFQLTACALGGAPPPPPPPPPPSLAETAVFTRDYQAICTAGYRPRWNYFSWQATIPTGTSMGFKAQTAAAQADLAAAPQVGAGNATTSTTTWTSDPNTIEWHLNNDIPGNRLTSNSWLRIEMTFHTNGYVSPVLQNWRQTFDCIPAE</sequence>
<gene>
    <name evidence="1" type="ORF">AKJ09_05583</name>
</gene>
<dbReference type="AlphaFoldDB" id="A0A0K1Q0H7"/>
<evidence type="ECO:0000313" key="1">
    <source>
        <dbReference type="EMBL" id="AKU98919.1"/>
    </source>
</evidence>
<name>A0A0K1Q0H7_9BACT</name>
<dbReference type="KEGG" id="llu:AKJ09_05583"/>
<dbReference type="STRING" id="1391654.AKJ09_05583"/>
<protein>
    <submittedName>
        <fullName evidence="1">Tryptophan synthase alpha chain</fullName>
    </submittedName>
</protein>
<proteinExistence type="predicted"/>
<keyword evidence="2" id="KW-1185">Reference proteome</keyword>
<accession>A0A0K1Q0H7</accession>